<evidence type="ECO:0000256" key="2">
    <source>
        <dbReference type="PROSITE-ProRule" id="PRU00335"/>
    </source>
</evidence>
<organism evidence="5 7">
    <name type="scientific">Yersinia rohdei</name>
    <dbReference type="NCBI Taxonomy" id="29485"/>
    <lineage>
        <taxon>Bacteria</taxon>
        <taxon>Pseudomonadati</taxon>
        <taxon>Pseudomonadota</taxon>
        <taxon>Gammaproteobacteria</taxon>
        <taxon>Enterobacterales</taxon>
        <taxon>Yersiniaceae</taxon>
        <taxon>Yersinia</taxon>
    </lineage>
</organism>
<evidence type="ECO:0000313" key="7">
    <source>
        <dbReference type="Proteomes" id="UP000042054"/>
    </source>
</evidence>
<dbReference type="PROSITE" id="PS50977">
    <property type="entry name" value="HTH_TETR_2"/>
    <property type="match status" value="1"/>
</dbReference>
<reference evidence="5 7" key="2">
    <citation type="submission" date="2015-03" db="EMBL/GenBank/DDBJ databases">
        <authorList>
            <person name="Murphy D."/>
        </authorList>
    </citation>
    <scope>NUCLEOTIDE SEQUENCE [LARGE SCALE GENOMIC DNA]</scope>
    <source>
        <strain evidence="5 7">68/02</strain>
    </source>
</reference>
<dbReference type="GeneID" id="45565936"/>
<dbReference type="InterPro" id="IPR001647">
    <property type="entry name" value="HTH_TetR"/>
</dbReference>
<dbReference type="RefSeq" id="WP_004715896.1">
    <property type="nucleotide sequence ID" value="NZ_CABIHO010000047.1"/>
</dbReference>
<dbReference type="Proteomes" id="UP000042054">
    <property type="component" value="Unassembled WGS sequence"/>
</dbReference>
<keyword evidence="1 2" id="KW-0238">DNA-binding</keyword>
<evidence type="ECO:0000313" key="4">
    <source>
        <dbReference type="EMBL" id="AJJ12526.1"/>
    </source>
</evidence>
<accession>A0A0U1HPQ8</accession>
<evidence type="ECO:0000313" key="6">
    <source>
        <dbReference type="Proteomes" id="UP000031914"/>
    </source>
</evidence>
<dbReference type="PANTHER" id="PTHR30055:SF222">
    <property type="entry name" value="REGULATORY PROTEIN"/>
    <property type="match status" value="1"/>
</dbReference>
<dbReference type="Proteomes" id="UP000031914">
    <property type="component" value="Chromosome"/>
</dbReference>
<dbReference type="GO" id="GO:0003677">
    <property type="term" value="F:DNA binding"/>
    <property type="evidence" value="ECO:0007669"/>
    <property type="project" value="UniProtKB-UniRule"/>
</dbReference>
<protein>
    <submittedName>
        <fullName evidence="4">Bacterial regulatory s, tetR family protein</fullName>
    </submittedName>
    <submittedName>
        <fullName evidence="5">HTH-type transcriptional repressor Bm3R1</fullName>
    </submittedName>
</protein>
<evidence type="ECO:0000256" key="1">
    <source>
        <dbReference type="ARBA" id="ARBA00023125"/>
    </source>
</evidence>
<dbReference type="InterPro" id="IPR009057">
    <property type="entry name" value="Homeodomain-like_sf"/>
</dbReference>
<dbReference type="Gene3D" id="1.10.357.10">
    <property type="entry name" value="Tetracycline Repressor, domain 2"/>
    <property type="match status" value="1"/>
</dbReference>
<dbReference type="PRINTS" id="PR00455">
    <property type="entry name" value="HTHTETR"/>
</dbReference>
<proteinExistence type="predicted"/>
<dbReference type="OrthoDB" id="63332at2"/>
<keyword evidence="6" id="KW-1185">Reference proteome</keyword>
<evidence type="ECO:0000259" key="3">
    <source>
        <dbReference type="PROSITE" id="PS50977"/>
    </source>
</evidence>
<dbReference type="Pfam" id="PF00440">
    <property type="entry name" value="TetR_N"/>
    <property type="match status" value="1"/>
</dbReference>
<reference evidence="4 6" key="1">
    <citation type="journal article" date="2015" name="Genome Announc.">
        <title>Thirty-Two Complete Genome Assemblies of Nine Yersinia Species, Including Y. pestis, Y. pseudotuberculosis, and Y. enterocolitica.</title>
        <authorList>
            <person name="Johnson S.L."/>
            <person name="Daligault H.E."/>
            <person name="Davenport K.W."/>
            <person name="Jaissle J."/>
            <person name="Frey K.G."/>
            <person name="Ladner J.T."/>
            <person name="Broomall S.M."/>
            <person name="Bishop-Lilly K.A."/>
            <person name="Bruce D.C."/>
            <person name="Coyne S.R."/>
            <person name="Gibbons H.S."/>
            <person name="Lo C.C."/>
            <person name="Munk A.C."/>
            <person name="Rosenzweig C.N."/>
            <person name="Koroleva G.I."/>
            <person name="Palacios G.F."/>
            <person name="Redden C.L."/>
            <person name="Xu Y."/>
            <person name="Minogue T.D."/>
            <person name="Chain P.S."/>
        </authorList>
    </citation>
    <scope>NUCLEOTIDE SEQUENCE [LARGE SCALE GENOMIC DNA]</scope>
    <source>
        <strain evidence="4 6">YRA</strain>
    </source>
</reference>
<name>A0A0U1HPQ8_YERRO</name>
<feature type="DNA-binding region" description="H-T-H motif" evidence="2">
    <location>
        <begin position="29"/>
        <end position="48"/>
    </location>
</feature>
<dbReference type="AlphaFoldDB" id="A0A0U1HPQ8"/>
<dbReference type="PANTHER" id="PTHR30055">
    <property type="entry name" value="HTH-TYPE TRANSCRIPTIONAL REGULATOR RUTR"/>
    <property type="match status" value="1"/>
</dbReference>
<dbReference type="EMBL" id="CP009787">
    <property type="protein sequence ID" value="AJJ12526.1"/>
    <property type="molecule type" value="Genomic_DNA"/>
</dbReference>
<dbReference type="PROSITE" id="PS01081">
    <property type="entry name" value="HTH_TETR_1"/>
    <property type="match status" value="1"/>
</dbReference>
<dbReference type="InterPro" id="IPR050109">
    <property type="entry name" value="HTH-type_TetR-like_transc_reg"/>
</dbReference>
<dbReference type="InterPro" id="IPR023772">
    <property type="entry name" value="DNA-bd_HTH_TetR-type_CS"/>
</dbReference>
<dbReference type="EMBL" id="CTKE01000003">
    <property type="protein sequence ID" value="CQI88502.1"/>
    <property type="molecule type" value="Genomic_DNA"/>
</dbReference>
<dbReference type="SUPFAM" id="SSF46689">
    <property type="entry name" value="Homeodomain-like"/>
    <property type="match status" value="1"/>
</dbReference>
<feature type="domain" description="HTH tetR-type" evidence="3">
    <location>
        <begin position="7"/>
        <end position="66"/>
    </location>
</feature>
<sequence length="187" mass="20557">MARPLDEDKRKAILAAALRVISQQGLGATTALIAKEAGISSGSLFTYFPDKVTLLNHLYTHIKTDVASALMQDFPLQASIRDKARHVWTAYINWALDHPQQRGALQQLSVSRVVTPSTREQSKRMFDPVNQMLAQLGEQGACDNVDFITAVMASLAESTLDFVVNDSKNEQELITTGFSMFCRAAGI</sequence>
<gene>
    <name evidence="5" type="primary">bm3R1</name>
    <name evidence="4" type="ORF">CH64_579</name>
    <name evidence="5" type="ORF">ERS008555_00845</name>
</gene>
<evidence type="ECO:0000313" key="5">
    <source>
        <dbReference type="EMBL" id="CQI88502.1"/>
    </source>
</evidence>
<dbReference type="KEGG" id="yro:CH64_579"/>
<dbReference type="STRING" id="29485.CH64_579"/>